<evidence type="ECO:0000313" key="11">
    <source>
        <dbReference type="Proteomes" id="UP001562354"/>
    </source>
</evidence>
<dbReference type="Gene3D" id="1.10.357.110">
    <property type="entry name" value="Vacuolar protein sorting-associated protein 53, C-terminus"/>
    <property type="match status" value="1"/>
</dbReference>
<dbReference type="GeneID" id="95975496"/>
<feature type="domain" description="Vps53 C-terminal" evidence="9">
    <location>
        <begin position="643"/>
        <end position="727"/>
    </location>
</feature>
<evidence type="ECO:0000259" key="9">
    <source>
        <dbReference type="Pfam" id="PF16854"/>
    </source>
</evidence>
<organism evidence="10 11">
    <name type="scientific">Neodothiora populina</name>
    <dbReference type="NCBI Taxonomy" id="2781224"/>
    <lineage>
        <taxon>Eukaryota</taxon>
        <taxon>Fungi</taxon>
        <taxon>Dikarya</taxon>
        <taxon>Ascomycota</taxon>
        <taxon>Pezizomycotina</taxon>
        <taxon>Dothideomycetes</taxon>
        <taxon>Dothideomycetidae</taxon>
        <taxon>Dothideales</taxon>
        <taxon>Dothioraceae</taxon>
        <taxon>Neodothiora</taxon>
    </lineage>
</organism>
<evidence type="ECO:0000259" key="8">
    <source>
        <dbReference type="Pfam" id="PF04100"/>
    </source>
</evidence>
<evidence type="ECO:0000256" key="6">
    <source>
        <dbReference type="ARBA" id="ARBA00023136"/>
    </source>
</evidence>
<keyword evidence="11" id="KW-1185">Reference proteome</keyword>
<comment type="caution">
    <text evidence="10">The sequence shown here is derived from an EMBL/GenBank/DDBJ whole genome shotgun (WGS) entry which is preliminary data.</text>
</comment>
<feature type="region of interest" description="Disordered" evidence="7">
    <location>
        <begin position="785"/>
        <end position="807"/>
    </location>
</feature>
<dbReference type="RefSeq" id="XP_069204539.1">
    <property type="nucleotide sequence ID" value="XM_069341027.1"/>
</dbReference>
<dbReference type="Pfam" id="PF04100">
    <property type="entry name" value="Vps53_N"/>
    <property type="match status" value="1"/>
</dbReference>
<accession>A0ABR3PQ55</accession>
<dbReference type="InterPro" id="IPR007234">
    <property type="entry name" value="Vps53_N"/>
</dbReference>
<evidence type="ECO:0000256" key="1">
    <source>
        <dbReference type="ARBA" id="ARBA00004150"/>
    </source>
</evidence>
<dbReference type="PANTHER" id="PTHR12820">
    <property type="entry name" value="VACUOLAR SORTING PROTEIN 53"/>
    <property type="match status" value="1"/>
</dbReference>
<feature type="region of interest" description="Disordered" evidence="7">
    <location>
        <begin position="828"/>
        <end position="860"/>
    </location>
</feature>
<reference evidence="10 11" key="1">
    <citation type="submission" date="2024-07" db="EMBL/GenBank/DDBJ databases">
        <title>Draft sequence of the Neodothiora populina.</title>
        <authorList>
            <person name="Drown D.D."/>
            <person name="Schuette U.S."/>
            <person name="Buechlein A.B."/>
            <person name="Rusch D.R."/>
            <person name="Winton L.W."/>
            <person name="Adams G.A."/>
        </authorList>
    </citation>
    <scope>NUCLEOTIDE SEQUENCE [LARGE SCALE GENOMIC DNA]</scope>
    <source>
        <strain evidence="10 11">CPC 39397</strain>
    </source>
</reference>
<keyword evidence="6" id="KW-0472">Membrane</keyword>
<protein>
    <recommendedName>
        <fullName evidence="12">Vps53 N-terminal domain-containing protein</fullName>
    </recommendedName>
</protein>
<evidence type="ECO:0000256" key="5">
    <source>
        <dbReference type="ARBA" id="ARBA00023034"/>
    </source>
</evidence>
<dbReference type="Proteomes" id="UP001562354">
    <property type="component" value="Unassembled WGS sequence"/>
</dbReference>
<evidence type="ECO:0000256" key="7">
    <source>
        <dbReference type="SAM" id="MobiDB-lite"/>
    </source>
</evidence>
<sequence>MDTHVLDAGKTDNPSIPISISYIHTCLDVSLSDYLSRTSLVDYDPIDHLNAIFSHPSTLSSTPRVSTSLARYQGQVNDHVASLVSQQTASDADSVRRIQEAKAELSDLFAKIESVRERALETERSITEMTADIKRLDGTKRNLTLSMTALKRLQMLTTAYDQLRLLSKTRQYRDCAHLLEAVIQLMAHFKSYRSIDQIATLSKNVADLQRQLLEQICEDFEVSFSKGNMNIPDSRAMLSDACHVIDALGEQARSRLINWYCNTQLREYRNVFRPTDEAASLDNIARRYSWFHRALKTYDSEHALLFPPHWRVNEMLANAFCENTREDYKAILQRSMRRTDGQPPDVELLLSCLQETLDFEHSLERRFASAEDQRLSMDTEVSSKEEKQHVFNQSISEAFEPYLSLWVESQDNHLSSIIPRYRLQPIRNPDDEFHQQMVISSSTDLFHSYRITFAQCAKLSTGTHLLELAKIFAKYLDVYCQQVLYYLLCERSGPSGPSVEDIVIILNTADYCYQTTTQLEERIKTRIDASLRDRIDLQSQADSFMGIASTSVRTLVRKVEMECDASWREMRNVPWSRMENVGDQSPYVSSLLTVVRERAAEILKHLHKPQYARAFCDHLVDALTNAYITTLVVSRPVSETGAEQMLLDSYVLKKGFTELATINADPGTPPNSLFVKRVNQSMGKLDPILKTLQVRASPPEGLVQAYLIHLRDRSEANFRKILEIKGITRKGDQAHLVELFNAHKSSPSNQGLQVSNPTLGNLSLQATASSLGGVTPVIGSLRDSNNNSSAAAAASQSTPTLTGGTRFDPSTFGTAIINAARDGVDRFGSPGHAGGVTSASAAVSRTTSPPPPGGGGAALGLGLGAETAHASLNENLKKMGNFFRRDVSGGFGGFGRREEGRKSFEPR</sequence>
<comment type="subcellular location">
    <subcellularLocation>
        <location evidence="2">Endosome membrane</location>
        <topology evidence="2">Peripheral membrane protein</topology>
    </subcellularLocation>
    <subcellularLocation>
        <location evidence="1">Golgi apparatus</location>
        <location evidence="1">trans-Golgi network membrane</location>
        <topology evidence="1">Peripheral membrane protein</topology>
    </subcellularLocation>
</comment>
<evidence type="ECO:0008006" key="12">
    <source>
        <dbReference type="Google" id="ProtNLM"/>
    </source>
</evidence>
<dbReference type="PANTHER" id="PTHR12820:SF0">
    <property type="entry name" value="VACUOLAR PROTEIN SORTING-ASSOCIATED PROTEIN 53 HOMOLOG"/>
    <property type="match status" value="1"/>
</dbReference>
<feature type="compositionally biased region" description="Low complexity" evidence="7">
    <location>
        <begin position="835"/>
        <end position="847"/>
    </location>
</feature>
<feature type="region of interest" description="Disordered" evidence="7">
    <location>
        <begin position="888"/>
        <end position="907"/>
    </location>
</feature>
<evidence type="ECO:0000313" key="10">
    <source>
        <dbReference type="EMBL" id="KAL1311690.1"/>
    </source>
</evidence>
<keyword evidence="4" id="KW-0967">Endosome</keyword>
<feature type="domain" description="Vps53 N-terminal" evidence="8">
    <location>
        <begin position="42"/>
        <end position="421"/>
    </location>
</feature>
<comment type="similarity">
    <text evidence="3">Belongs to the VPS53 family.</text>
</comment>
<keyword evidence="5" id="KW-0333">Golgi apparatus</keyword>
<evidence type="ECO:0000256" key="4">
    <source>
        <dbReference type="ARBA" id="ARBA00022753"/>
    </source>
</evidence>
<proteinExistence type="inferred from homology"/>
<evidence type="ECO:0000256" key="3">
    <source>
        <dbReference type="ARBA" id="ARBA00008628"/>
    </source>
</evidence>
<feature type="compositionally biased region" description="Basic and acidic residues" evidence="7">
    <location>
        <begin position="895"/>
        <end position="907"/>
    </location>
</feature>
<dbReference type="InterPro" id="IPR038260">
    <property type="entry name" value="Vps53_C_sf"/>
</dbReference>
<evidence type="ECO:0000256" key="2">
    <source>
        <dbReference type="ARBA" id="ARBA00004481"/>
    </source>
</evidence>
<name>A0ABR3PQ55_9PEZI</name>
<feature type="compositionally biased region" description="Low complexity" evidence="7">
    <location>
        <begin position="785"/>
        <end position="797"/>
    </location>
</feature>
<dbReference type="EMBL" id="JBFMKM010000001">
    <property type="protein sequence ID" value="KAL1311690.1"/>
    <property type="molecule type" value="Genomic_DNA"/>
</dbReference>
<gene>
    <name evidence="10" type="ORF">AAFC00_001793</name>
</gene>
<dbReference type="InterPro" id="IPR039766">
    <property type="entry name" value="Vps53"/>
</dbReference>
<dbReference type="Pfam" id="PF16854">
    <property type="entry name" value="VPS53_C"/>
    <property type="match status" value="1"/>
</dbReference>
<dbReference type="InterPro" id="IPR031745">
    <property type="entry name" value="Vps53_C"/>
</dbReference>